<evidence type="ECO:0000313" key="1">
    <source>
        <dbReference type="EMBL" id="CAI4001540.1"/>
    </source>
</evidence>
<name>A0A9P1G8G8_9DINO</name>
<reference evidence="1" key="1">
    <citation type="submission" date="2022-10" db="EMBL/GenBank/DDBJ databases">
        <authorList>
            <person name="Chen Y."/>
            <person name="Dougan E. K."/>
            <person name="Chan C."/>
            <person name="Rhodes N."/>
            <person name="Thang M."/>
        </authorList>
    </citation>
    <scope>NUCLEOTIDE SEQUENCE</scope>
</reference>
<comment type="caution">
    <text evidence="1">The sequence shown here is derived from an EMBL/GenBank/DDBJ whole genome shotgun (WGS) entry which is preliminary data.</text>
</comment>
<dbReference type="GO" id="GO:0016853">
    <property type="term" value="F:isomerase activity"/>
    <property type="evidence" value="ECO:0007669"/>
    <property type="project" value="UniProtKB-KW"/>
</dbReference>
<keyword evidence="2" id="KW-0413">Isomerase</keyword>
<sequence>MASAQPREEPWFCFGSRGARHSTRLPGSLWAAGIDVLRTSSNVGLSMALASGMILDGQGNPCQPHQLLAVVTRAEVSVVAQSDTSNPRCFQRLVIMVGPTTASRANVKRRSTQLAVLVVGFLCARLGVSFMLPGAPKDESTRRNVVAGVAATLGLAGAESARAFGDSPDDWFGYYSDPQHPGCTRKIEYDGYGPMVVTGTDGNPGCLGRGPVKAFRIYPTYEPGKDTLIFDFSSKGGPANVEGKWDGTGIVFPDGNKWKRTIER</sequence>
<dbReference type="Proteomes" id="UP001152797">
    <property type="component" value="Unassembled WGS sequence"/>
</dbReference>
<organism evidence="1">
    <name type="scientific">Cladocopium goreaui</name>
    <dbReference type="NCBI Taxonomy" id="2562237"/>
    <lineage>
        <taxon>Eukaryota</taxon>
        <taxon>Sar</taxon>
        <taxon>Alveolata</taxon>
        <taxon>Dinophyceae</taxon>
        <taxon>Suessiales</taxon>
        <taxon>Symbiodiniaceae</taxon>
        <taxon>Cladocopium</taxon>
    </lineage>
</organism>
<proteinExistence type="predicted"/>
<keyword evidence="3" id="KW-1185">Reference proteome</keyword>
<dbReference type="OrthoDB" id="424986at2759"/>
<evidence type="ECO:0000313" key="2">
    <source>
        <dbReference type="EMBL" id="CAL4788852.1"/>
    </source>
</evidence>
<protein>
    <submittedName>
        <fullName evidence="2">Peptidylprolyl isomerase</fullName>
    </submittedName>
</protein>
<evidence type="ECO:0000313" key="3">
    <source>
        <dbReference type="Proteomes" id="UP001152797"/>
    </source>
</evidence>
<dbReference type="AlphaFoldDB" id="A0A9P1G8G8"/>
<dbReference type="EMBL" id="CAMXCT010002957">
    <property type="protein sequence ID" value="CAI4001540.1"/>
    <property type="molecule type" value="Genomic_DNA"/>
</dbReference>
<reference evidence="2 3" key="2">
    <citation type="submission" date="2024-05" db="EMBL/GenBank/DDBJ databases">
        <authorList>
            <person name="Chen Y."/>
            <person name="Shah S."/>
            <person name="Dougan E. K."/>
            <person name="Thang M."/>
            <person name="Chan C."/>
        </authorList>
    </citation>
    <scope>NUCLEOTIDE SEQUENCE [LARGE SCALE GENOMIC DNA]</scope>
</reference>
<dbReference type="EMBL" id="CAMXCT020002957">
    <property type="protein sequence ID" value="CAL1154915.1"/>
    <property type="molecule type" value="Genomic_DNA"/>
</dbReference>
<gene>
    <name evidence="1" type="ORF">C1SCF055_LOCUS27579</name>
</gene>
<accession>A0A9P1G8G8</accession>
<dbReference type="EMBL" id="CAMXCT030002957">
    <property type="protein sequence ID" value="CAL4788852.1"/>
    <property type="molecule type" value="Genomic_DNA"/>
</dbReference>